<dbReference type="PANTHER" id="PTHR31410:SF1">
    <property type="entry name" value="POST-GPI ATTACHMENT TO PROTEINS FACTOR 4"/>
    <property type="match status" value="1"/>
</dbReference>
<feature type="transmembrane region" description="Helical" evidence="1">
    <location>
        <begin position="314"/>
        <end position="333"/>
    </location>
</feature>
<evidence type="ECO:0000256" key="1">
    <source>
        <dbReference type="SAM" id="Phobius"/>
    </source>
</evidence>
<feature type="transmembrane region" description="Helical" evidence="1">
    <location>
        <begin position="60"/>
        <end position="80"/>
    </location>
</feature>
<dbReference type="CDD" id="cd22190">
    <property type="entry name" value="PGAP4"/>
    <property type="match status" value="1"/>
</dbReference>
<evidence type="ECO:0000313" key="3">
    <source>
        <dbReference type="Proteomes" id="UP001164746"/>
    </source>
</evidence>
<accession>A0ABY7F8W2</accession>
<sequence length="489" mass="56253">MSQMSTQPQTSTGLCSVWQWNNSQSCCSSEINNKQKCQVESARSNSLLYIEHGCQKGQCLLLLFLTIFILVTVPTISWDIPLSRLYGKFHSDDSAMDQAQVLNEQRYQKAFRYFSGLDSRSSRLFYEGKEKAHPDIVIAIITTQRKKMSTHYLVQTVAVMDHILKSDTLFANTFLFICNVDQSPQNHEDAVLLQEYIPYVQMMGNNSFNQSFQPYTYISENNDYKRGQETKDYLFCLNVSKQFNSEFVFILEDDVIPYTNILEVLHYVLRKHHFLHSSHSESNPLMKREFSYLKLYYPERWQGFANEVDRILELVCYGLVGGAIVLGIFSAIFSHKFNFTYKTKMLYYTIGCALTIYTVILLDRQQVMEFRRISPQLFRMSPSPACCTPAMLYSSHIIPGLISHLIDISQMNKDLAIYDFIEKQQIPGYLLEPNLVRHIGLYTSLQNLHKPPKDVAFIDLHVRSSADIKETCCPAAAAKSLSDASQLPN</sequence>
<keyword evidence="1" id="KW-0812">Transmembrane</keyword>
<dbReference type="InterPro" id="IPR029675">
    <property type="entry name" value="PGAP4"/>
</dbReference>
<feature type="non-terminal residue" evidence="2">
    <location>
        <position position="1"/>
    </location>
</feature>
<organism evidence="2 3">
    <name type="scientific">Mya arenaria</name>
    <name type="common">Soft-shell clam</name>
    <dbReference type="NCBI Taxonomy" id="6604"/>
    <lineage>
        <taxon>Eukaryota</taxon>
        <taxon>Metazoa</taxon>
        <taxon>Spiralia</taxon>
        <taxon>Lophotrochozoa</taxon>
        <taxon>Mollusca</taxon>
        <taxon>Bivalvia</taxon>
        <taxon>Autobranchia</taxon>
        <taxon>Heteroconchia</taxon>
        <taxon>Euheterodonta</taxon>
        <taxon>Imparidentia</taxon>
        <taxon>Neoheterodontei</taxon>
        <taxon>Myida</taxon>
        <taxon>Myoidea</taxon>
        <taxon>Myidae</taxon>
        <taxon>Mya</taxon>
    </lineage>
</organism>
<keyword evidence="1" id="KW-0472">Membrane</keyword>
<keyword evidence="1" id="KW-1133">Transmembrane helix</keyword>
<protein>
    <submittedName>
        <fullName evidence="2">PGAP4-like protein</fullName>
    </submittedName>
</protein>
<evidence type="ECO:0000313" key="2">
    <source>
        <dbReference type="EMBL" id="WAR18445.1"/>
    </source>
</evidence>
<dbReference type="PANTHER" id="PTHR31410">
    <property type="entry name" value="TRANSMEMBRANE PROTEIN 246"/>
    <property type="match status" value="1"/>
</dbReference>
<gene>
    <name evidence="2" type="ORF">MAR_000283</name>
</gene>
<dbReference type="EMBL" id="CP111022">
    <property type="protein sequence ID" value="WAR18445.1"/>
    <property type="molecule type" value="Genomic_DNA"/>
</dbReference>
<reference evidence="2" key="1">
    <citation type="submission" date="2022-11" db="EMBL/GenBank/DDBJ databases">
        <title>Centuries of genome instability and evolution in soft-shell clam transmissible cancer (bioRxiv).</title>
        <authorList>
            <person name="Hart S.F.M."/>
            <person name="Yonemitsu M.A."/>
            <person name="Giersch R.M."/>
            <person name="Beal B.F."/>
            <person name="Arriagada G."/>
            <person name="Davis B.W."/>
            <person name="Ostrander E.A."/>
            <person name="Goff S.P."/>
            <person name="Metzger M.J."/>
        </authorList>
    </citation>
    <scope>NUCLEOTIDE SEQUENCE</scope>
    <source>
        <strain evidence="2">MELC-2E11</strain>
        <tissue evidence="2">Siphon/mantle</tissue>
    </source>
</reference>
<dbReference type="Proteomes" id="UP001164746">
    <property type="component" value="Chromosome 11"/>
</dbReference>
<feature type="transmembrane region" description="Helical" evidence="1">
    <location>
        <begin position="345"/>
        <end position="362"/>
    </location>
</feature>
<keyword evidence="3" id="KW-1185">Reference proteome</keyword>
<proteinExistence type="predicted"/>
<name>A0ABY7F8W2_MYAAR</name>